<dbReference type="InterPro" id="IPR001214">
    <property type="entry name" value="SET_dom"/>
</dbReference>
<evidence type="ECO:0000259" key="1">
    <source>
        <dbReference type="PROSITE" id="PS50280"/>
    </source>
</evidence>
<dbReference type="Gene3D" id="2.170.270.10">
    <property type="entry name" value="SET domain"/>
    <property type="match status" value="1"/>
</dbReference>
<dbReference type="EMBL" id="CDMY01000347">
    <property type="protein sequence ID" value="CEM04161.1"/>
    <property type="molecule type" value="Genomic_DNA"/>
</dbReference>
<organism evidence="2 3">
    <name type="scientific">Vitrella brassicaformis (strain CCMP3155)</name>
    <dbReference type="NCBI Taxonomy" id="1169540"/>
    <lineage>
        <taxon>Eukaryota</taxon>
        <taxon>Sar</taxon>
        <taxon>Alveolata</taxon>
        <taxon>Colpodellida</taxon>
        <taxon>Vitrellaceae</taxon>
        <taxon>Vitrella</taxon>
    </lineage>
</organism>
<dbReference type="STRING" id="1169540.A0A0G4EYX8"/>
<accession>A0A0G4EYX8</accession>
<reference evidence="2 3" key="1">
    <citation type="submission" date="2014-11" db="EMBL/GenBank/DDBJ databases">
        <authorList>
            <person name="Zhu J."/>
            <person name="Qi W."/>
            <person name="Song R."/>
        </authorList>
    </citation>
    <scope>NUCLEOTIDE SEQUENCE [LARGE SCALE GENOMIC DNA]</scope>
</reference>
<dbReference type="SMART" id="SM00317">
    <property type="entry name" value="SET"/>
    <property type="match status" value="1"/>
</dbReference>
<dbReference type="Pfam" id="PF00856">
    <property type="entry name" value="SET"/>
    <property type="match status" value="1"/>
</dbReference>
<dbReference type="Proteomes" id="UP000041254">
    <property type="component" value="Unassembled WGS sequence"/>
</dbReference>
<dbReference type="AlphaFoldDB" id="A0A0G4EYX8"/>
<sequence>MVRGGWCVCRRCLVAARRWEPFEVLGEYTGYLVPPSRDGPYVCKLVQDEADWEAVSVDASKAGNELRFVNDYRGIAEQPNVTFSSCFIDGLPRTLLVVTRPVAFGEEFLADYGQSYWAARGGGSKGGGADE</sequence>
<keyword evidence="3" id="KW-1185">Reference proteome</keyword>
<dbReference type="VEuPathDB" id="CryptoDB:Vbra_8594"/>
<proteinExistence type="predicted"/>
<dbReference type="InParanoid" id="A0A0G4EYX8"/>
<name>A0A0G4EYX8_VITBC</name>
<evidence type="ECO:0000313" key="2">
    <source>
        <dbReference type="EMBL" id="CEM04161.1"/>
    </source>
</evidence>
<dbReference type="InterPro" id="IPR046341">
    <property type="entry name" value="SET_dom_sf"/>
</dbReference>
<gene>
    <name evidence="2" type="ORF">Vbra_8594</name>
</gene>
<feature type="domain" description="SET" evidence="1">
    <location>
        <begin position="1"/>
        <end position="113"/>
    </location>
</feature>
<protein>
    <recommendedName>
        <fullName evidence="1">SET domain-containing protein</fullName>
    </recommendedName>
</protein>
<dbReference type="PROSITE" id="PS50280">
    <property type="entry name" value="SET"/>
    <property type="match status" value="1"/>
</dbReference>
<dbReference type="SUPFAM" id="SSF82199">
    <property type="entry name" value="SET domain"/>
    <property type="match status" value="1"/>
</dbReference>
<evidence type="ECO:0000313" key="3">
    <source>
        <dbReference type="Proteomes" id="UP000041254"/>
    </source>
</evidence>
<dbReference type="OrthoDB" id="5792673at2759"/>